<name>A0A6P3ARA1_BURL3</name>
<accession>A0A6P3ARA1</accession>
<sequence length="58" mass="6227">MIGREGGGGAIGATIIDSIMAADPFRIAGAFRVFSRMVTVRCIGLIAILVWMTDCLRR</sequence>
<reference evidence="1 2" key="1">
    <citation type="submission" date="2019-09" db="EMBL/GenBank/DDBJ databases">
        <authorList>
            <person name="Depoorter E."/>
        </authorList>
    </citation>
    <scope>NUCLEOTIDE SEQUENCE [LARGE SCALE GENOMIC DNA]</scope>
    <source>
        <strain evidence="1">R-39750</strain>
    </source>
</reference>
<evidence type="ECO:0000313" key="1">
    <source>
        <dbReference type="EMBL" id="VWD46045.1"/>
    </source>
</evidence>
<dbReference type="Proteomes" id="UP000494110">
    <property type="component" value="Unassembled WGS sequence"/>
</dbReference>
<dbReference type="EMBL" id="CABVQN010000034">
    <property type="protein sequence ID" value="VWD46045.1"/>
    <property type="molecule type" value="Genomic_DNA"/>
</dbReference>
<organism evidence="1 2">
    <name type="scientific">Burkholderia lata (strain ATCC 17760 / DSM 23089 / LMG 22485 / NCIMB 9086 / R18194 / 383)</name>
    <dbReference type="NCBI Taxonomy" id="482957"/>
    <lineage>
        <taxon>Bacteria</taxon>
        <taxon>Pseudomonadati</taxon>
        <taxon>Pseudomonadota</taxon>
        <taxon>Betaproteobacteria</taxon>
        <taxon>Burkholderiales</taxon>
        <taxon>Burkholderiaceae</taxon>
        <taxon>Burkholderia</taxon>
        <taxon>Burkholderia cepacia complex</taxon>
    </lineage>
</organism>
<protein>
    <submittedName>
        <fullName evidence="1">Uncharacterized protein</fullName>
    </submittedName>
</protein>
<dbReference type="AlphaFoldDB" id="A0A6P3ARA1"/>
<evidence type="ECO:0000313" key="2">
    <source>
        <dbReference type="Proteomes" id="UP000494110"/>
    </source>
</evidence>
<gene>
    <name evidence="1" type="ORF">BLA39750_05749</name>
</gene>
<proteinExistence type="predicted"/>